<feature type="compositionally biased region" description="Polar residues" evidence="14">
    <location>
        <begin position="16"/>
        <end position="25"/>
    </location>
</feature>
<evidence type="ECO:0000256" key="3">
    <source>
        <dbReference type="ARBA" id="ARBA00007658"/>
    </source>
</evidence>
<sequence>MAPENSPQTPKAEKGTGSNSPQQSAPSSFGKTAIFAVIAAILVYAYQTQLFSLWTPSAAPGTTPFDDDVSFAFGKDPETKVDFSADVQKRDAVVDAFKYAWAAYERDAMGNDEYHPLTQTGSNLSESGGIGYMVVDVIDTMQIMGLTEEYERARDWVANKLTFDRDGNFNTFETTIRVLGGLLSAYHFSEDQIFLDKAVDLADRILPVFDTATGLPLSMTNLGKRIGVDDPNAPGLVSTAEAATLQLEFKYLSYLTDNVDYWEKAEAVMRVIDLAKIPAVVVPIYMSAETGQFQVSEIRLGSRGDSYYEYLLKQYLQTDKSERFYLKMYQEAMEAIHKNMLKQGIHNGNAFTAEMLPERRSDGQVSWRLSPKQDHLVCFLAGSLMLGATTTGATGDNVSVPPRPSELTSSAQKDWKVGYELLETCIDTYKTATGLSAEIVHFWIDEDGEKAKFNNGRDWYIKDNHAHAPSYDARYILRPETVESLFIAFRLTGNPYYREVGWKIFGAIQKFCRVETGGYASILNVDHDNTIQMDKMETFFLSETLKYLYLLFSDDTVIPLDKYVFNTEAHPIPIFTPTVKSGFL</sequence>
<evidence type="ECO:0000256" key="8">
    <source>
        <dbReference type="ARBA" id="ARBA00047669"/>
    </source>
</evidence>
<evidence type="ECO:0000256" key="2">
    <source>
        <dbReference type="ARBA" id="ARBA00004922"/>
    </source>
</evidence>
<evidence type="ECO:0000256" key="11">
    <source>
        <dbReference type="PIRSR" id="PIRSR601382-2"/>
    </source>
</evidence>
<organism evidence="15 16">
    <name type="scientific">Psilocybe cf. subviscida</name>
    <dbReference type="NCBI Taxonomy" id="2480587"/>
    <lineage>
        <taxon>Eukaryota</taxon>
        <taxon>Fungi</taxon>
        <taxon>Dikarya</taxon>
        <taxon>Basidiomycota</taxon>
        <taxon>Agaricomycotina</taxon>
        <taxon>Agaricomycetes</taxon>
        <taxon>Agaricomycetidae</taxon>
        <taxon>Agaricales</taxon>
        <taxon>Agaricineae</taxon>
        <taxon>Strophariaceae</taxon>
        <taxon>Psilocybe</taxon>
    </lineage>
</organism>
<dbReference type="GO" id="GO:0016020">
    <property type="term" value="C:membrane"/>
    <property type="evidence" value="ECO:0007669"/>
    <property type="project" value="InterPro"/>
</dbReference>
<dbReference type="InterPro" id="IPR012341">
    <property type="entry name" value="6hp_glycosidase-like_sf"/>
</dbReference>
<feature type="active site" evidence="10">
    <location>
        <position position="480"/>
    </location>
</feature>
<name>A0A8H5AWM0_9AGAR</name>
<keyword evidence="5 13" id="KW-0378">Hydrolase</keyword>
<evidence type="ECO:0000256" key="9">
    <source>
        <dbReference type="ARBA" id="ARBA00048605"/>
    </source>
</evidence>
<comment type="cofactor">
    <cofactor evidence="1 11">
        <name>Ca(2+)</name>
        <dbReference type="ChEBI" id="CHEBI:29108"/>
    </cofactor>
</comment>
<dbReference type="SUPFAM" id="SSF48225">
    <property type="entry name" value="Seven-hairpin glycosidases"/>
    <property type="match status" value="1"/>
</dbReference>
<evidence type="ECO:0000256" key="13">
    <source>
        <dbReference type="RuleBase" id="RU361193"/>
    </source>
</evidence>
<feature type="disulfide bond" evidence="12">
    <location>
        <begin position="378"/>
        <end position="425"/>
    </location>
</feature>
<dbReference type="GO" id="GO:0005783">
    <property type="term" value="C:endoplasmic reticulum"/>
    <property type="evidence" value="ECO:0007669"/>
    <property type="project" value="TreeGrafter"/>
</dbReference>
<proteinExistence type="inferred from homology"/>
<dbReference type="GO" id="GO:0004571">
    <property type="term" value="F:mannosyl-oligosaccharide 1,2-alpha-mannosidase activity"/>
    <property type="evidence" value="ECO:0007669"/>
    <property type="project" value="UniProtKB-EC"/>
</dbReference>
<keyword evidence="13" id="KW-0326">Glycosidase</keyword>
<keyword evidence="4 11" id="KW-0479">Metal-binding</keyword>
<dbReference type="GO" id="GO:0036503">
    <property type="term" value="P:ERAD pathway"/>
    <property type="evidence" value="ECO:0007669"/>
    <property type="project" value="UniProtKB-ARBA"/>
</dbReference>
<evidence type="ECO:0000256" key="14">
    <source>
        <dbReference type="SAM" id="MobiDB-lite"/>
    </source>
</evidence>
<keyword evidence="6 11" id="KW-0106">Calcium</keyword>
<evidence type="ECO:0000313" key="16">
    <source>
        <dbReference type="Proteomes" id="UP000567179"/>
    </source>
</evidence>
<reference evidence="15 16" key="1">
    <citation type="journal article" date="2020" name="ISME J.">
        <title>Uncovering the hidden diversity of litter-decomposition mechanisms in mushroom-forming fungi.</title>
        <authorList>
            <person name="Floudas D."/>
            <person name="Bentzer J."/>
            <person name="Ahren D."/>
            <person name="Johansson T."/>
            <person name="Persson P."/>
            <person name="Tunlid A."/>
        </authorList>
    </citation>
    <scope>NUCLEOTIDE SEQUENCE [LARGE SCALE GENOMIC DNA]</scope>
    <source>
        <strain evidence="15 16">CBS 101986</strain>
    </source>
</reference>
<feature type="binding site" evidence="11">
    <location>
        <position position="567"/>
    </location>
    <ligand>
        <name>Ca(2+)</name>
        <dbReference type="ChEBI" id="CHEBI:29108"/>
    </ligand>
</feature>
<dbReference type="AlphaFoldDB" id="A0A8H5AWM0"/>
<dbReference type="InterPro" id="IPR050749">
    <property type="entry name" value="Glycosyl_Hydrolase_47"/>
</dbReference>
<dbReference type="EMBL" id="JAACJJ010000056">
    <property type="protein sequence ID" value="KAF5312213.1"/>
    <property type="molecule type" value="Genomic_DNA"/>
</dbReference>
<comment type="similarity">
    <text evidence="3 13">Belongs to the glycosyl hydrolase 47 family.</text>
</comment>
<gene>
    <name evidence="15" type="ORF">D9619_003686</name>
</gene>
<evidence type="ECO:0000313" key="15">
    <source>
        <dbReference type="EMBL" id="KAF5312213.1"/>
    </source>
</evidence>
<dbReference type="EC" id="3.2.1.-" evidence="13"/>
<dbReference type="PRINTS" id="PR00747">
    <property type="entry name" value="GLYHDRLASE47"/>
</dbReference>
<keyword evidence="7 12" id="KW-1015">Disulfide bond</keyword>
<dbReference type="Gene3D" id="1.50.10.10">
    <property type="match status" value="1"/>
</dbReference>
<dbReference type="InterPro" id="IPR001382">
    <property type="entry name" value="Glyco_hydro_47"/>
</dbReference>
<comment type="catalytic activity">
    <reaction evidence="8">
        <text>N(4)-(alpha-D-Man-(1-&gt;2)-alpha-D-Man-(1-&gt;2)-alpha-D-Man-(1-&gt;3)-[alpha-D-Man-(1-&gt;3)-[alpha-D-Man-(1-&gt;2)-alpha-D-Man-(1-&gt;6)]-alpha-D-Man-(1-&gt;6)]-beta-D-Man-(1-&gt;4)-beta-D-GlcNAc-(1-&gt;4)-beta-D-GlcNAc)-L-asparaginyl-[protein] (N-glucan mannose isomer 8A1,2,3B1,3) + 3 H2O = N(4)-(alpha-D-Man-(1-&gt;3)-[alpha-D-Man-(1-&gt;3)-[alpha-D-Man-(1-&gt;6)]-alpha-D-Man-(1-&gt;6)]-beta-D-Man-(1-&gt;4)-beta-D-GlcNAc-(1-&gt;4)-beta-D-GlcNAc)-L-asparaginyl-[protein] (N-glucan mannose isomer 5A1,2) + 3 beta-D-mannose</text>
        <dbReference type="Rhea" id="RHEA:56028"/>
        <dbReference type="Rhea" id="RHEA-COMP:14358"/>
        <dbReference type="Rhea" id="RHEA-COMP:14367"/>
        <dbReference type="ChEBI" id="CHEBI:15377"/>
        <dbReference type="ChEBI" id="CHEBI:28563"/>
        <dbReference type="ChEBI" id="CHEBI:59087"/>
        <dbReference type="ChEBI" id="CHEBI:60628"/>
        <dbReference type="EC" id="3.2.1.113"/>
    </reaction>
</comment>
<evidence type="ECO:0000256" key="7">
    <source>
        <dbReference type="ARBA" id="ARBA00023157"/>
    </source>
</evidence>
<dbReference type="PANTHER" id="PTHR11742">
    <property type="entry name" value="MANNOSYL-OLIGOSACCHARIDE ALPHA-1,2-MANNOSIDASE-RELATED"/>
    <property type="match status" value="1"/>
</dbReference>
<dbReference type="GO" id="GO:0005509">
    <property type="term" value="F:calcium ion binding"/>
    <property type="evidence" value="ECO:0007669"/>
    <property type="project" value="InterPro"/>
</dbReference>
<dbReference type="InterPro" id="IPR036026">
    <property type="entry name" value="Seven-hairpin_glycosidases"/>
</dbReference>
<evidence type="ECO:0000256" key="10">
    <source>
        <dbReference type="PIRSR" id="PIRSR601382-1"/>
    </source>
</evidence>
<dbReference type="Proteomes" id="UP000567179">
    <property type="component" value="Unassembled WGS sequence"/>
</dbReference>
<accession>A0A8H5AWM0</accession>
<feature type="region of interest" description="Disordered" evidence="14">
    <location>
        <begin position="1"/>
        <end position="25"/>
    </location>
</feature>
<protein>
    <recommendedName>
        <fullName evidence="13">alpha-1,2-Mannosidase</fullName>
        <ecNumber evidence="13">3.2.1.-</ecNumber>
    </recommendedName>
</protein>
<dbReference type="Pfam" id="PF01532">
    <property type="entry name" value="Glyco_hydro_47"/>
    <property type="match status" value="1"/>
</dbReference>
<keyword evidence="16" id="KW-1185">Reference proteome</keyword>
<evidence type="ECO:0000256" key="5">
    <source>
        <dbReference type="ARBA" id="ARBA00022801"/>
    </source>
</evidence>
<dbReference type="OrthoDB" id="8118055at2759"/>
<comment type="caution">
    <text evidence="15">The sequence shown here is derived from an EMBL/GenBank/DDBJ whole genome shotgun (WGS) entry which is preliminary data.</text>
</comment>
<feature type="active site" evidence="10">
    <location>
        <position position="305"/>
    </location>
</feature>
<dbReference type="GO" id="GO:0005975">
    <property type="term" value="P:carbohydrate metabolic process"/>
    <property type="evidence" value="ECO:0007669"/>
    <property type="project" value="InterPro"/>
</dbReference>
<evidence type="ECO:0000256" key="4">
    <source>
        <dbReference type="ARBA" id="ARBA00022723"/>
    </source>
</evidence>
<evidence type="ECO:0000256" key="12">
    <source>
        <dbReference type="PIRSR" id="PIRSR601382-3"/>
    </source>
</evidence>
<comment type="pathway">
    <text evidence="2">Protein modification; protein glycosylation.</text>
</comment>
<evidence type="ECO:0000256" key="1">
    <source>
        <dbReference type="ARBA" id="ARBA00001913"/>
    </source>
</evidence>
<feature type="active site" description="Proton donor" evidence="10">
    <location>
        <position position="173"/>
    </location>
</feature>
<evidence type="ECO:0000256" key="6">
    <source>
        <dbReference type="ARBA" id="ARBA00022837"/>
    </source>
</evidence>
<comment type="catalytic activity">
    <reaction evidence="9">
        <text>N(4)-(alpha-D-Man-(1-&gt;2)-alpha-D-Man-(1-&gt;2)-alpha-D-Man-(1-&gt;3)-[alpha-D-Man-(1-&gt;2)-alpha-D-Man-(1-&gt;3)-[alpha-D-Man-(1-&gt;2)-alpha-D-Man-(1-&gt;6)]-alpha-D-Man-(1-&gt;6)]-beta-D-Man-(1-&gt;4)-beta-D-GlcNAc-(1-&gt;4)-beta-D-GlcNAc)-L-asparaginyl-[protein] (N-glucan mannose isomer 9A1,2,3B1,2,3) + 4 H2O = N(4)-(alpha-D-Man-(1-&gt;3)-[alpha-D-Man-(1-&gt;3)-[alpha-D-Man-(1-&gt;6)]-alpha-D-Man-(1-&gt;6)]-beta-D-Man-(1-&gt;4)-beta-D-GlcNAc-(1-&gt;4)-beta-D-GlcNAc)-L-asparaginyl-[protein] (N-glucan mannose isomer 5A1,2) + 4 beta-D-mannose</text>
        <dbReference type="Rhea" id="RHEA:56008"/>
        <dbReference type="Rhea" id="RHEA-COMP:14356"/>
        <dbReference type="Rhea" id="RHEA-COMP:14367"/>
        <dbReference type="ChEBI" id="CHEBI:15377"/>
        <dbReference type="ChEBI" id="CHEBI:28563"/>
        <dbReference type="ChEBI" id="CHEBI:59087"/>
        <dbReference type="ChEBI" id="CHEBI:139493"/>
        <dbReference type="EC" id="3.2.1.113"/>
    </reaction>
</comment>
<feature type="active site" description="Proton donor" evidence="10">
    <location>
        <position position="438"/>
    </location>
</feature>
<dbReference type="PANTHER" id="PTHR11742:SF55">
    <property type="entry name" value="ENDOPLASMIC RETICULUM MANNOSYL-OLIGOSACCHARIDE 1,2-ALPHA-MANNOSIDASE"/>
    <property type="match status" value="1"/>
</dbReference>